<comment type="catalytic activity">
    <reaction evidence="1">
        <text>ATP + protein L-histidine = ADP + protein N-phospho-L-histidine.</text>
        <dbReference type="EC" id="2.7.13.3"/>
    </reaction>
</comment>
<dbReference type="PRINTS" id="PR00344">
    <property type="entry name" value="BCTRLSENSOR"/>
</dbReference>
<keyword evidence="9" id="KW-0067">ATP-binding</keyword>
<dbReference type="NCBIfam" id="TIGR00229">
    <property type="entry name" value="sensory_box"/>
    <property type="match status" value="1"/>
</dbReference>
<dbReference type="InterPro" id="IPR050351">
    <property type="entry name" value="BphY/WalK/GraS-like"/>
</dbReference>
<dbReference type="SUPFAM" id="SSF55874">
    <property type="entry name" value="ATPase domain of HSP90 chaperone/DNA topoisomerase II/histidine kinase"/>
    <property type="match status" value="1"/>
</dbReference>
<proteinExistence type="predicted"/>
<gene>
    <name evidence="14" type="ORF">O0955_08655</name>
</gene>
<dbReference type="CDD" id="cd00082">
    <property type="entry name" value="HisKA"/>
    <property type="match status" value="1"/>
</dbReference>
<dbReference type="Gene3D" id="3.30.450.20">
    <property type="entry name" value="PAS domain"/>
    <property type="match status" value="1"/>
</dbReference>
<dbReference type="CDD" id="cd00130">
    <property type="entry name" value="PAS"/>
    <property type="match status" value="1"/>
</dbReference>
<dbReference type="InterPro" id="IPR036097">
    <property type="entry name" value="HisK_dim/P_sf"/>
</dbReference>
<keyword evidence="4" id="KW-0597">Phosphoprotein</keyword>
<feature type="domain" description="Histidine kinase" evidence="13">
    <location>
        <begin position="146"/>
        <end position="363"/>
    </location>
</feature>
<reference evidence="14" key="1">
    <citation type="submission" date="2022-12" db="EMBL/GenBank/DDBJ databases">
        <title>Genome sequence of HCMS5-2.</title>
        <authorList>
            <person name="Woo H."/>
        </authorList>
    </citation>
    <scope>NUCLEOTIDE SEQUENCE</scope>
    <source>
        <strain evidence="14">HCMS5-2</strain>
    </source>
</reference>
<dbReference type="Proteomes" id="UP001144347">
    <property type="component" value="Unassembled WGS sequence"/>
</dbReference>
<keyword evidence="6" id="KW-0812">Transmembrane</keyword>
<evidence type="ECO:0000256" key="4">
    <source>
        <dbReference type="ARBA" id="ARBA00022553"/>
    </source>
</evidence>
<dbReference type="EMBL" id="JAPWGM010000002">
    <property type="protein sequence ID" value="MCZ4244075.1"/>
    <property type="molecule type" value="Genomic_DNA"/>
</dbReference>
<dbReference type="PANTHER" id="PTHR42878">
    <property type="entry name" value="TWO-COMPONENT HISTIDINE KINASE"/>
    <property type="match status" value="1"/>
</dbReference>
<evidence type="ECO:0000313" key="14">
    <source>
        <dbReference type="EMBL" id="MCZ4244075.1"/>
    </source>
</evidence>
<keyword evidence="10" id="KW-1133">Transmembrane helix</keyword>
<dbReference type="InterPro" id="IPR005467">
    <property type="entry name" value="His_kinase_dom"/>
</dbReference>
<dbReference type="InterPro" id="IPR000014">
    <property type="entry name" value="PAS"/>
</dbReference>
<keyword evidence="12" id="KW-0472">Membrane</keyword>
<dbReference type="Gene3D" id="1.10.287.130">
    <property type="match status" value="1"/>
</dbReference>
<evidence type="ECO:0000256" key="7">
    <source>
        <dbReference type="ARBA" id="ARBA00022741"/>
    </source>
</evidence>
<dbReference type="SUPFAM" id="SSF47384">
    <property type="entry name" value="Homodimeric domain of signal transducing histidine kinase"/>
    <property type="match status" value="1"/>
</dbReference>
<evidence type="ECO:0000256" key="8">
    <source>
        <dbReference type="ARBA" id="ARBA00022777"/>
    </source>
</evidence>
<accession>A0ABT4L855</accession>
<evidence type="ECO:0000256" key="1">
    <source>
        <dbReference type="ARBA" id="ARBA00000085"/>
    </source>
</evidence>
<dbReference type="SUPFAM" id="SSF55785">
    <property type="entry name" value="PYP-like sensor domain (PAS domain)"/>
    <property type="match status" value="1"/>
</dbReference>
<keyword evidence="11" id="KW-0902">Two-component regulatory system</keyword>
<dbReference type="InterPro" id="IPR004358">
    <property type="entry name" value="Sig_transdc_His_kin-like_C"/>
</dbReference>
<dbReference type="GO" id="GO:0016301">
    <property type="term" value="F:kinase activity"/>
    <property type="evidence" value="ECO:0007669"/>
    <property type="project" value="UniProtKB-KW"/>
</dbReference>
<evidence type="ECO:0000256" key="5">
    <source>
        <dbReference type="ARBA" id="ARBA00022679"/>
    </source>
</evidence>
<dbReference type="PANTHER" id="PTHR42878:SF7">
    <property type="entry name" value="SENSOR HISTIDINE KINASE GLRK"/>
    <property type="match status" value="1"/>
</dbReference>
<evidence type="ECO:0000313" key="15">
    <source>
        <dbReference type="Proteomes" id="UP001144347"/>
    </source>
</evidence>
<keyword evidence="8 14" id="KW-0418">Kinase</keyword>
<keyword evidence="7" id="KW-0547">Nucleotide-binding</keyword>
<dbReference type="InterPro" id="IPR035965">
    <property type="entry name" value="PAS-like_dom_sf"/>
</dbReference>
<evidence type="ECO:0000256" key="12">
    <source>
        <dbReference type="ARBA" id="ARBA00023136"/>
    </source>
</evidence>
<sequence length="363" mass="42123">MIYEKSSINKELFCAIGEHSVDAYFIYKIKDHKFTYLNQAFEQIWELSLAEVWQSPELLIAQVHIEDKEHVKDCYEECLEEFKPKKYEFRICVADGTEKHIRISIYPLKWEDEIIIAGIAEDNTAIKHNKIHIEQINARKNTTLEILSHDLKEPLGMMKMAASAIENEVKETGSDYMLKLLRFIQDMCERNILFIRSLINYEFLKSAEIEIKKERAELVSEIRDVLQFYKRSRLSDVKNFEFSSSVDKLYLNIDSMKFLQVINNLISNSIKFTADGGYIKIHIEDHHTKVLVTVSDNGIGIPDHLKPHLFDKLHQALRPGLKGEESGGLGMGIIKAIVELHRGKIWFESEENAGTKFFIELPK</sequence>
<evidence type="ECO:0000256" key="2">
    <source>
        <dbReference type="ARBA" id="ARBA00004141"/>
    </source>
</evidence>
<evidence type="ECO:0000256" key="9">
    <source>
        <dbReference type="ARBA" id="ARBA00022840"/>
    </source>
</evidence>
<dbReference type="EC" id="2.7.13.3" evidence="3"/>
<evidence type="ECO:0000256" key="11">
    <source>
        <dbReference type="ARBA" id="ARBA00023012"/>
    </source>
</evidence>
<keyword evidence="15" id="KW-1185">Reference proteome</keyword>
<dbReference type="PROSITE" id="PS50109">
    <property type="entry name" value="HIS_KIN"/>
    <property type="match status" value="1"/>
</dbReference>
<dbReference type="InterPro" id="IPR036890">
    <property type="entry name" value="HATPase_C_sf"/>
</dbReference>
<evidence type="ECO:0000259" key="13">
    <source>
        <dbReference type="PROSITE" id="PS50109"/>
    </source>
</evidence>
<dbReference type="Pfam" id="PF08447">
    <property type="entry name" value="PAS_3"/>
    <property type="match status" value="1"/>
</dbReference>
<dbReference type="RefSeq" id="WP_269427140.1">
    <property type="nucleotide sequence ID" value="NZ_JAPWGM010000002.1"/>
</dbReference>
<keyword evidence="5" id="KW-0808">Transferase</keyword>
<evidence type="ECO:0000256" key="3">
    <source>
        <dbReference type="ARBA" id="ARBA00012438"/>
    </source>
</evidence>
<dbReference type="SMART" id="SM00387">
    <property type="entry name" value="HATPase_c"/>
    <property type="match status" value="1"/>
</dbReference>
<comment type="subcellular location">
    <subcellularLocation>
        <location evidence="2">Membrane</location>
        <topology evidence="2">Multi-pass membrane protein</topology>
    </subcellularLocation>
</comment>
<dbReference type="InterPro" id="IPR013655">
    <property type="entry name" value="PAS_fold_3"/>
</dbReference>
<comment type="caution">
    <text evidence="14">The sequence shown here is derived from an EMBL/GenBank/DDBJ whole genome shotgun (WGS) entry which is preliminary data.</text>
</comment>
<evidence type="ECO:0000256" key="10">
    <source>
        <dbReference type="ARBA" id="ARBA00022989"/>
    </source>
</evidence>
<name>A0ABT4L855_9SPHI</name>
<evidence type="ECO:0000256" key="6">
    <source>
        <dbReference type="ARBA" id="ARBA00022692"/>
    </source>
</evidence>
<dbReference type="Gene3D" id="3.30.565.10">
    <property type="entry name" value="Histidine kinase-like ATPase, C-terminal domain"/>
    <property type="match status" value="1"/>
</dbReference>
<organism evidence="14 15">
    <name type="scientific">Pedobacter punctiformis</name>
    <dbReference type="NCBI Taxonomy" id="3004097"/>
    <lineage>
        <taxon>Bacteria</taxon>
        <taxon>Pseudomonadati</taxon>
        <taxon>Bacteroidota</taxon>
        <taxon>Sphingobacteriia</taxon>
        <taxon>Sphingobacteriales</taxon>
        <taxon>Sphingobacteriaceae</taxon>
        <taxon>Pedobacter</taxon>
    </lineage>
</organism>
<dbReference type="InterPro" id="IPR003661">
    <property type="entry name" value="HisK_dim/P_dom"/>
</dbReference>
<dbReference type="Pfam" id="PF02518">
    <property type="entry name" value="HATPase_c"/>
    <property type="match status" value="1"/>
</dbReference>
<protein>
    <recommendedName>
        <fullName evidence="3">histidine kinase</fullName>
        <ecNumber evidence="3">2.7.13.3</ecNumber>
    </recommendedName>
</protein>
<dbReference type="InterPro" id="IPR003594">
    <property type="entry name" value="HATPase_dom"/>
</dbReference>